<keyword evidence="3" id="KW-1185">Reference proteome</keyword>
<evidence type="ECO:0000313" key="2">
    <source>
        <dbReference type="EMBL" id="KAL2072967.1"/>
    </source>
</evidence>
<gene>
    <name evidence="2" type="ORF">VTL71DRAFT_10291</name>
</gene>
<protein>
    <submittedName>
        <fullName evidence="2">Uncharacterized protein</fullName>
    </submittedName>
</protein>
<accession>A0ABR4CT48</accession>
<comment type="caution">
    <text evidence="2">The sequence shown here is derived from an EMBL/GenBank/DDBJ whole genome shotgun (WGS) entry which is preliminary data.</text>
</comment>
<proteinExistence type="predicted"/>
<organism evidence="2 3">
    <name type="scientific">Oculimacula yallundae</name>
    <dbReference type="NCBI Taxonomy" id="86028"/>
    <lineage>
        <taxon>Eukaryota</taxon>
        <taxon>Fungi</taxon>
        <taxon>Dikarya</taxon>
        <taxon>Ascomycota</taxon>
        <taxon>Pezizomycotina</taxon>
        <taxon>Leotiomycetes</taxon>
        <taxon>Helotiales</taxon>
        <taxon>Ploettnerulaceae</taxon>
        <taxon>Oculimacula</taxon>
    </lineage>
</organism>
<feature type="region of interest" description="Disordered" evidence="1">
    <location>
        <begin position="243"/>
        <end position="263"/>
    </location>
</feature>
<feature type="compositionally biased region" description="Acidic residues" evidence="1">
    <location>
        <begin position="254"/>
        <end position="263"/>
    </location>
</feature>
<reference evidence="2 3" key="1">
    <citation type="journal article" date="2024" name="Commun. Biol.">
        <title>Comparative genomic analysis of thermophilic fungi reveals convergent evolutionary adaptations and gene losses.</title>
        <authorList>
            <person name="Steindorff A.S."/>
            <person name="Aguilar-Pontes M.V."/>
            <person name="Robinson A.J."/>
            <person name="Andreopoulos B."/>
            <person name="LaButti K."/>
            <person name="Kuo A."/>
            <person name="Mondo S."/>
            <person name="Riley R."/>
            <person name="Otillar R."/>
            <person name="Haridas S."/>
            <person name="Lipzen A."/>
            <person name="Grimwood J."/>
            <person name="Schmutz J."/>
            <person name="Clum A."/>
            <person name="Reid I.D."/>
            <person name="Moisan M.C."/>
            <person name="Butler G."/>
            <person name="Nguyen T.T.M."/>
            <person name="Dewar K."/>
            <person name="Conant G."/>
            <person name="Drula E."/>
            <person name="Henrissat B."/>
            <person name="Hansel C."/>
            <person name="Singer S."/>
            <person name="Hutchinson M.I."/>
            <person name="de Vries R.P."/>
            <person name="Natvig D.O."/>
            <person name="Powell A.J."/>
            <person name="Tsang A."/>
            <person name="Grigoriev I.V."/>
        </authorList>
    </citation>
    <scope>NUCLEOTIDE SEQUENCE [LARGE SCALE GENOMIC DNA]</scope>
    <source>
        <strain evidence="2 3">CBS 494.80</strain>
    </source>
</reference>
<dbReference type="EMBL" id="JAZHXI010000003">
    <property type="protein sequence ID" value="KAL2072967.1"/>
    <property type="molecule type" value="Genomic_DNA"/>
</dbReference>
<sequence length="402" mass="45734">MVDDAFKKEHRFAGEEVDICGRWDADSDCIRQLQANGSPSIPLSWKHMFCHTSAQTMIHCLSTLFGPHWAPDINTPSGIFLKRCQNETCGLKMQLKPLHTLVVTSVHLAQYGREGETLFGILACVLCLLSRGANPLLKADISIRALINEEYGQECSHSELDPFELAQQVPKYLIAQWSQERRTGWAILCHVLGHSQKEWRPQLDPDLDVYSPINRFQTIYSDLIGVSTVDNWESENQFSETHAAGDIDIKSDTEESDGDEDPENYYERYTGKDLPAYCPRCDDSPCHKNYFRKNDYLASLWAAVQTELLTYRRLGAGDPWISENFNMESVLQSLQSRTPLSIGLISKKLMNAFCRCGTTDGDADVACVLREEACAEFFSNLEDWKKTTFLETFEHRLDSWYG</sequence>
<evidence type="ECO:0000256" key="1">
    <source>
        <dbReference type="SAM" id="MobiDB-lite"/>
    </source>
</evidence>
<feature type="compositionally biased region" description="Basic and acidic residues" evidence="1">
    <location>
        <begin position="243"/>
        <end position="253"/>
    </location>
</feature>
<dbReference type="Proteomes" id="UP001595075">
    <property type="component" value="Unassembled WGS sequence"/>
</dbReference>
<evidence type="ECO:0000313" key="3">
    <source>
        <dbReference type="Proteomes" id="UP001595075"/>
    </source>
</evidence>
<name>A0ABR4CT48_9HELO</name>